<accession>A0ABP0MXN3</accession>
<gene>
    <name evidence="1" type="ORF">SCF082_LOCUS30339</name>
</gene>
<name>A0ABP0MXN3_9DINO</name>
<dbReference type="EMBL" id="CAXAMM010025002">
    <property type="protein sequence ID" value="CAK9056277.1"/>
    <property type="molecule type" value="Genomic_DNA"/>
</dbReference>
<reference evidence="1 2" key="1">
    <citation type="submission" date="2024-02" db="EMBL/GenBank/DDBJ databases">
        <authorList>
            <person name="Chen Y."/>
            <person name="Shah S."/>
            <person name="Dougan E. K."/>
            <person name="Thang M."/>
            <person name="Chan C."/>
        </authorList>
    </citation>
    <scope>NUCLEOTIDE SEQUENCE [LARGE SCALE GENOMIC DNA]</scope>
</reference>
<protein>
    <submittedName>
        <fullName evidence="1">Uncharacterized protein</fullName>
    </submittedName>
</protein>
<evidence type="ECO:0000313" key="2">
    <source>
        <dbReference type="Proteomes" id="UP001642464"/>
    </source>
</evidence>
<organism evidence="1 2">
    <name type="scientific">Durusdinium trenchii</name>
    <dbReference type="NCBI Taxonomy" id="1381693"/>
    <lineage>
        <taxon>Eukaryota</taxon>
        <taxon>Sar</taxon>
        <taxon>Alveolata</taxon>
        <taxon>Dinophyceae</taxon>
        <taxon>Suessiales</taxon>
        <taxon>Symbiodiniaceae</taxon>
        <taxon>Durusdinium</taxon>
    </lineage>
</organism>
<proteinExistence type="predicted"/>
<dbReference type="Proteomes" id="UP001642464">
    <property type="component" value="Unassembled WGS sequence"/>
</dbReference>
<evidence type="ECO:0000313" key="1">
    <source>
        <dbReference type="EMBL" id="CAK9056277.1"/>
    </source>
</evidence>
<comment type="caution">
    <text evidence="1">The sequence shown here is derived from an EMBL/GenBank/DDBJ whole genome shotgun (WGS) entry which is preliminary data.</text>
</comment>
<keyword evidence="2" id="KW-1185">Reference proteome</keyword>
<sequence length="134" mass="14413">MWEMSDCLSCSTQRSKGLDSSAASAQPLGLLGLAASDCSMFSKPMTGLPQCATMCLRKASKSLPLLPGSGSPFLLNHLDMSNPWNKGFGLSFSGDFLDKTRRKNKNQKSSCLDLGRLQSSSLEECTAKCFAKGY</sequence>